<dbReference type="AlphaFoldDB" id="A0A1I5X803"/>
<proteinExistence type="predicted"/>
<reference evidence="2" key="1">
    <citation type="submission" date="2016-10" db="EMBL/GenBank/DDBJ databases">
        <authorList>
            <person name="Varghese N."/>
            <person name="Submissions S."/>
        </authorList>
    </citation>
    <scope>NUCLEOTIDE SEQUENCE [LARGE SCALE GENOMIC DNA]</scope>
    <source>
        <strain evidence="2">P18</strain>
    </source>
</reference>
<organism evidence="1 2">
    <name type="scientific">Butyrivibrio proteoclasticus</name>
    <dbReference type="NCBI Taxonomy" id="43305"/>
    <lineage>
        <taxon>Bacteria</taxon>
        <taxon>Bacillati</taxon>
        <taxon>Bacillota</taxon>
        <taxon>Clostridia</taxon>
        <taxon>Lachnospirales</taxon>
        <taxon>Lachnospiraceae</taxon>
        <taxon>Butyrivibrio</taxon>
    </lineage>
</organism>
<sequence length="301" mass="35202">MSRETEKVLKEMNKFLEEHADDNMSQEEFSKFLNEHMMQINSKPIEKITEKSAKTSDDFLELAYEADSEAKAISYVKKAIALDEDNLDAIGLRIELTARDTIDALKQYEKAVAHGTKVMEKRGFLKDSVGRFWGVLETRPYMRLRSSYADILIECSMFKKAIGEYEDMIRLNENDNLGKRFTLMHLYALLEMEDEALNLLKQYGEHDETPMIFPLSILYFKMGDLKNAEAYLKRSAKANKDTKKFIKSVINETWQREVEKMNDYGYRPFSIEEYVTEMLENSFLFKNCSAYFLWAADVMKI</sequence>
<dbReference type="Gene3D" id="1.25.40.10">
    <property type="entry name" value="Tetratricopeptide repeat domain"/>
    <property type="match status" value="1"/>
</dbReference>
<dbReference type="EMBL" id="FOXO01000029">
    <property type="protein sequence ID" value="SFQ28068.1"/>
    <property type="molecule type" value="Genomic_DNA"/>
</dbReference>
<accession>A0A1I5X803</accession>
<evidence type="ECO:0008006" key="3">
    <source>
        <dbReference type="Google" id="ProtNLM"/>
    </source>
</evidence>
<dbReference type="SUPFAM" id="SSF48452">
    <property type="entry name" value="TPR-like"/>
    <property type="match status" value="1"/>
</dbReference>
<dbReference type="Proteomes" id="UP000182624">
    <property type="component" value="Unassembled WGS sequence"/>
</dbReference>
<protein>
    <recommendedName>
        <fullName evidence="3">Tetratricopeptide repeat-containing protein</fullName>
    </recommendedName>
</protein>
<name>A0A1I5X803_9FIRM</name>
<dbReference type="RefSeq" id="WP_083413584.1">
    <property type="nucleotide sequence ID" value="NZ_FOXO01000029.1"/>
</dbReference>
<evidence type="ECO:0000313" key="1">
    <source>
        <dbReference type="EMBL" id="SFQ28068.1"/>
    </source>
</evidence>
<evidence type="ECO:0000313" key="2">
    <source>
        <dbReference type="Proteomes" id="UP000182624"/>
    </source>
</evidence>
<dbReference type="InterPro" id="IPR011990">
    <property type="entry name" value="TPR-like_helical_dom_sf"/>
</dbReference>
<keyword evidence="2" id="KW-1185">Reference proteome</keyword>
<gene>
    <name evidence="1" type="ORF">SAMN04487928_12916</name>
</gene>
<dbReference type="OrthoDB" id="6399948at2"/>